<name>A0A9D9HUZ5_9BACT</name>
<reference evidence="1" key="1">
    <citation type="submission" date="2020-10" db="EMBL/GenBank/DDBJ databases">
        <authorList>
            <person name="Gilroy R."/>
        </authorList>
    </citation>
    <scope>NUCLEOTIDE SEQUENCE</scope>
    <source>
        <strain evidence="1">G3-3990</strain>
    </source>
</reference>
<dbReference type="EMBL" id="JADIMG010000079">
    <property type="protein sequence ID" value="MBO8460316.1"/>
    <property type="molecule type" value="Genomic_DNA"/>
</dbReference>
<reference evidence="1" key="2">
    <citation type="journal article" date="2021" name="PeerJ">
        <title>Extensive microbial diversity within the chicken gut microbiome revealed by metagenomics and culture.</title>
        <authorList>
            <person name="Gilroy R."/>
            <person name="Ravi A."/>
            <person name="Getino M."/>
            <person name="Pursley I."/>
            <person name="Horton D.L."/>
            <person name="Alikhan N.F."/>
            <person name="Baker D."/>
            <person name="Gharbi K."/>
            <person name="Hall N."/>
            <person name="Watson M."/>
            <person name="Adriaenssens E.M."/>
            <person name="Foster-Nyarko E."/>
            <person name="Jarju S."/>
            <person name="Secka A."/>
            <person name="Antonio M."/>
            <person name="Oren A."/>
            <person name="Chaudhuri R.R."/>
            <person name="La Ragione R."/>
            <person name="Hildebrand F."/>
            <person name="Pallen M.J."/>
        </authorList>
    </citation>
    <scope>NUCLEOTIDE SEQUENCE</scope>
    <source>
        <strain evidence="1">G3-3990</strain>
    </source>
</reference>
<accession>A0A9D9HUZ5</accession>
<sequence>MGLKTALENFSLCKILSEKDGTNKLLEELKKLANSFLCGGYISVKDGNGKEVYRIFLHTIEYYLHPEEGCVIPNENKIQDDIMYHRNGKGIEGDYPYLPIMSLHAHDSGYDIAFENEKEKYRASALIREYVVVDMKNKCFLVWDKRTKEEEGQKFIPYKEDRENNSSPVNNQSTYLKKLLTGFSLEEQGYHPVWVDIKCKGKVADKGNRRKGIREDHYPTSYNHEWQFSKESKVYSIEDYLK</sequence>
<protein>
    <submittedName>
        <fullName evidence="1">Uncharacterized protein</fullName>
    </submittedName>
</protein>
<organism evidence="1 2">
    <name type="scientific">Candidatus Gallipaludibacter merdavium</name>
    <dbReference type="NCBI Taxonomy" id="2840839"/>
    <lineage>
        <taxon>Bacteria</taxon>
        <taxon>Pseudomonadati</taxon>
        <taxon>Bacteroidota</taxon>
        <taxon>Bacteroidia</taxon>
        <taxon>Bacteroidales</taxon>
        <taxon>Candidatus Gallipaludibacter</taxon>
    </lineage>
</organism>
<evidence type="ECO:0000313" key="1">
    <source>
        <dbReference type="EMBL" id="MBO8460316.1"/>
    </source>
</evidence>
<dbReference type="Proteomes" id="UP000823641">
    <property type="component" value="Unassembled WGS sequence"/>
</dbReference>
<proteinExistence type="predicted"/>
<evidence type="ECO:0000313" key="2">
    <source>
        <dbReference type="Proteomes" id="UP000823641"/>
    </source>
</evidence>
<dbReference type="AlphaFoldDB" id="A0A9D9HUZ5"/>
<gene>
    <name evidence="1" type="ORF">IAA73_08300</name>
</gene>
<comment type="caution">
    <text evidence="1">The sequence shown here is derived from an EMBL/GenBank/DDBJ whole genome shotgun (WGS) entry which is preliminary data.</text>
</comment>